<dbReference type="Proteomes" id="UP001207918">
    <property type="component" value="Unassembled WGS sequence"/>
</dbReference>
<evidence type="ECO:0000313" key="12">
    <source>
        <dbReference type="EMBL" id="MCW9706451.1"/>
    </source>
</evidence>
<evidence type="ECO:0000259" key="10">
    <source>
        <dbReference type="PROSITE" id="PS50112"/>
    </source>
</evidence>
<keyword evidence="4" id="KW-0808">Transferase</keyword>
<dbReference type="InterPro" id="IPR000700">
    <property type="entry name" value="PAS-assoc_C"/>
</dbReference>
<feature type="domain" description="PAS" evidence="10">
    <location>
        <begin position="366"/>
        <end position="438"/>
    </location>
</feature>
<dbReference type="InterPro" id="IPR035965">
    <property type="entry name" value="PAS-like_dom_sf"/>
</dbReference>
<evidence type="ECO:0000256" key="4">
    <source>
        <dbReference type="ARBA" id="ARBA00022679"/>
    </source>
</evidence>
<feature type="domain" description="PAS" evidence="10">
    <location>
        <begin position="491"/>
        <end position="561"/>
    </location>
</feature>
<dbReference type="Pfam" id="PF13581">
    <property type="entry name" value="HATPase_c_2"/>
    <property type="match status" value="1"/>
</dbReference>
<feature type="domain" description="PAC" evidence="11">
    <location>
        <begin position="195"/>
        <end position="247"/>
    </location>
</feature>
<keyword evidence="3" id="KW-0597">Phosphoprotein</keyword>
<dbReference type="PANTHER" id="PTHR41523">
    <property type="entry name" value="TWO-COMPONENT SYSTEM SENSOR PROTEIN"/>
    <property type="match status" value="1"/>
</dbReference>
<feature type="domain" description="PAC" evidence="11">
    <location>
        <begin position="562"/>
        <end position="615"/>
    </location>
</feature>
<dbReference type="InterPro" id="IPR000014">
    <property type="entry name" value="PAS"/>
</dbReference>
<evidence type="ECO:0000256" key="7">
    <source>
        <dbReference type="ARBA" id="ARBA00022840"/>
    </source>
</evidence>
<evidence type="ECO:0000313" key="13">
    <source>
        <dbReference type="Proteomes" id="UP001207918"/>
    </source>
</evidence>
<keyword evidence="6" id="KW-0418">Kinase</keyword>
<dbReference type="SMART" id="SM00086">
    <property type="entry name" value="PAC"/>
    <property type="match status" value="5"/>
</dbReference>
<keyword evidence="5" id="KW-0547">Nucleotide-binding</keyword>
<evidence type="ECO:0000259" key="11">
    <source>
        <dbReference type="PROSITE" id="PS50113"/>
    </source>
</evidence>
<dbReference type="Pfam" id="PF00989">
    <property type="entry name" value="PAS"/>
    <property type="match status" value="1"/>
</dbReference>
<dbReference type="SMART" id="SM00387">
    <property type="entry name" value="HATPase_c"/>
    <property type="match status" value="1"/>
</dbReference>
<reference evidence="12 13" key="1">
    <citation type="submission" date="2021-03" db="EMBL/GenBank/DDBJ databases">
        <title>Aliifodinibius sp. nov., a new bacterium isolated from saline soil.</title>
        <authorList>
            <person name="Galisteo C."/>
            <person name="De La Haba R."/>
            <person name="Sanchez-Porro C."/>
            <person name="Ventosa A."/>
        </authorList>
    </citation>
    <scope>NUCLEOTIDE SEQUENCE [LARGE SCALE GENOMIC DNA]</scope>
    <source>
        <strain evidence="12 13">1BSP15-2V2</strain>
    </source>
</reference>
<comment type="catalytic activity">
    <reaction evidence="1">
        <text>ATP + protein L-histidine = ADP + protein N-phospho-L-histidine.</text>
        <dbReference type="EC" id="2.7.13.3"/>
    </reaction>
</comment>
<dbReference type="CDD" id="cd00130">
    <property type="entry name" value="PAS"/>
    <property type="match status" value="5"/>
</dbReference>
<dbReference type="Gene3D" id="3.30.565.10">
    <property type="entry name" value="Histidine kinase-like ATPase, C-terminal domain"/>
    <property type="match status" value="1"/>
</dbReference>
<evidence type="ECO:0000256" key="6">
    <source>
        <dbReference type="ARBA" id="ARBA00022777"/>
    </source>
</evidence>
<dbReference type="PROSITE" id="PS50112">
    <property type="entry name" value="PAS"/>
    <property type="match status" value="4"/>
</dbReference>
<comment type="caution">
    <text evidence="12">The sequence shown here is derived from an EMBL/GenBank/DDBJ whole genome shotgun (WGS) entry which is preliminary data.</text>
</comment>
<dbReference type="Gene3D" id="3.30.450.20">
    <property type="entry name" value="PAS domain"/>
    <property type="match status" value="5"/>
</dbReference>
<dbReference type="InterPro" id="IPR013655">
    <property type="entry name" value="PAS_fold_3"/>
</dbReference>
<accession>A0ABT3PKJ9</accession>
<name>A0ABT3PKJ9_9BACT</name>
<dbReference type="PROSITE" id="PS50109">
    <property type="entry name" value="HIS_KIN"/>
    <property type="match status" value="1"/>
</dbReference>
<feature type="domain" description="Histidine kinase" evidence="9">
    <location>
        <begin position="626"/>
        <end position="820"/>
    </location>
</feature>
<protein>
    <recommendedName>
        <fullName evidence="2">histidine kinase</fullName>
        <ecNumber evidence="2">2.7.13.3</ecNumber>
    </recommendedName>
</protein>
<evidence type="ECO:0000256" key="8">
    <source>
        <dbReference type="ARBA" id="ARBA00023026"/>
    </source>
</evidence>
<dbReference type="PANTHER" id="PTHR41523:SF8">
    <property type="entry name" value="ETHYLENE RESPONSE SENSOR PROTEIN"/>
    <property type="match status" value="1"/>
</dbReference>
<dbReference type="EC" id="2.7.13.3" evidence="2"/>
<gene>
    <name evidence="12" type="ORF">J6I44_06275</name>
</gene>
<feature type="domain" description="PAS" evidence="10">
    <location>
        <begin position="261"/>
        <end position="311"/>
    </location>
</feature>
<organism evidence="12 13">
    <name type="scientific">Fodinibius salsisoli</name>
    <dbReference type="NCBI Taxonomy" id="2820877"/>
    <lineage>
        <taxon>Bacteria</taxon>
        <taxon>Pseudomonadati</taxon>
        <taxon>Balneolota</taxon>
        <taxon>Balneolia</taxon>
        <taxon>Balneolales</taxon>
        <taxon>Balneolaceae</taxon>
        <taxon>Fodinibius</taxon>
    </lineage>
</organism>
<evidence type="ECO:0000259" key="9">
    <source>
        <dbReference type="PROSITE" id="PS50109"/>
    </source>
</evidence>
<dbReference type="RefSeq" id="WP_265765157.1">
    <property type="nucleotide sequence ID" value="NZ_JAGGJA010000003.1"/>
</dbReference>
<dbReference type="InterPro" id="IPR003594">
    <property type="entry name" value="HATPase_dom"/>
</dbReference>
<evidence type="ECO:0000256" key="5">
    <source>
        <dbReference type="ARBA" id="ARBA00022741"/>
    </source>
</evidence>
<proteinExistence type="predicted"/>
<evidence type="ECO:0000256" key="3">
    <source>
        <dbReference type="ARBA" id="ARBA00022553"/>
    </source>
</evidence>
<evidence type="ECO:0000256" key="1">
    <source>
        <dbReference type="ARBA" id="ARBA00000085"/>
    </source>
</evidence>
<dbReference type="InterPro" id="IPR013767">
    <property type="entry name" value="PAS_fold"/>
</dbReference>
<dbReference type="InterPro" id="IPR011495">
    <property type="entry name" value="Sig_transdc_His_kin_sub2_dim/P"/>
</dbReference>
<dbReference type="NCBIfam" id="TIGR00229">
    <property type="entry name" value="sensory_box"/>
    <property type="match status" value="5"/>
</dbReference>
<feature type="domain" description="PAS" evidence="10">
    <location>
        <begin position="138"/>
        <end position="191"/>
    </location>
</feature>
<dbReference type="EMBL" id="JAGGJA010000003">
    <property type="protein sequence ID" value="MCW9706451.1"/>
    <property type="molecule type" value="Genomic_DNA"/>
</dbReference>
<dbReference type="SUPFAM" id="SSF55874">
    <property type="entry name" value="ATPase domain of HSP90 chaperone/DNA topoisomerase II/histidine kinase"/>
    <property type="match status" value="1"/>
</dbReference>
<dbReference type="Pfam" id="PF08447">
    <property type="entry name" value="PAS_3"/>
    <property type="match status" value="2"/>
</dbReference>
<dbReference type="SMART" id="SM00091">
    <property type="entry name" value="PAS"/>
    <property type="match status" value="5"/>
</dbReference>
<dbReference type="Pfam" id="PF13426">
    <property type="entry name" value="PAS_9"/>
    <property type="match status" value="2"/>
</dbReference>
<dbReference type="InterPro" id="IPR001610">
    <property type="entry name" value="PAC"/>
</dbReference>
<dbReference type="InterPro" id="IPR005467">
    <property type="entry name" value="His_kinase_dom"/>
</dbReference>
<dbReference type="InterPro" id="IPR036890">
    <property type="entry name" value="HATPase_C_sf"/>
</dbReference>
<dbReference type="PROSITE" id="PS50113">
    <property type="entry name" value="PAC"/>
    <property type="match status" value="2"/>
</dbReference>
<dbReference type="Pfam" id="PF07568">
    <property type="entry name" value="HisKA_2"/>
    <property type="match status" value="1"/>
</dbReference>
<evidence type="ECO:0000256" key="2">
    <source>
        <dbReference type="ARBA" id="ARBA00012438"/>
    </source>
</evidence>
<keyword evidence="13" id="KW-1185">Reference proteome</keyword>
<dbReference type="SUPFAM" id="SSF55785">
    <property type="entry name" value="PYP-like sensor domain (PAS domain)"/>
    <property type="match status" value="5"/>
</dbReference>
<keyword evidence="8" id="KW-0843">Virulence</keyword>
<sequence length="820" mass="93326">MAKNGTSYLSKTAIFILDDQSLQILDANEQALQLYGYCYDELCHMSVHDLGTKRKRAELISQNGGGATDNIWHHQKKSGEVLYVQFTHHRFNYEGKPAKFAVIHDVTEQIEHREERGSKYPRLKSHNINYPLAEVGFDENLEITHWSEKAEELFGWSEEEVLGEAGIIQRILPEDKYRAAQKRLNKIVDEGKSYYTAEGQFITKSGNVYYGKSYNSMLYGTSGNLISVHSLISDITKRKESQDLFRALSEESLVGVYLIQDGIFKYINPRFAEIFGYKEEEIEGKVGPVELTHPDDRDRVKKNLSIRIEGDQDSVEYGFRCITKDAETIHVHVYGSVIEYGGSKAIVGTLVDITRNNKIIKQYKASLESYQDLFDSISDAIFIQGEEGEFLEVNKAVEEMYGYHRDELIGESPHMLSDGEKVDLDKIQKYAQEAMKGHSPHFEWWGKDKDGECFPLEVIINPAKFFGKDAMITIARDISERYKAEEQMRKSEEMFRQLFQNAPIAIALMDSNHMVQQVNESFTNIFGYQTHEIQGQNIDEVIVPDEEKSMAYKVSEKIFDGKTARTSGLRKDKDGRIINVLIYGVPVIVEEKTIAIYGLYIDITESKKNENQLKQSLKEKKVLLSEIHHRVKNNLAVIMGLLELQSFNTTSDEASKVLKESQMRINSIALIHEKLYQKEDLSEISFDVYIKQLMDVIVSSLQTNQQEIQIDIEAASVHLTVGQAIPCGLILNELITNAYKHAFEDQRKGKILVSFTQEEDVVTLLVKDNGKGMSDAPNLENPDSLGIQLINTLADQLQGSAKFSNAHPGTAFKLRFTIEY</sequence>
<keyword evidence="7" id="KW-0067">ATP-binding</keyword>